<dbReference type="EMBL" id="JAQAGZ010000004">
    <property type="protein sequence ID" value="MCZ8512259.1"/>
    <property type="molecule type" value="Genomic_DNA"/>
</dbReference>
<evidence type="ECO:0000256" key="1">
    <source>
        <dbReference type="SAM" id="MobiDB-lite"/>
    </source>
</evidence>
<proteinExistence type="predicted"/>
<gene>
    <name evidence="2" type="ORF">O9H85_07425</name>
</gene>
<reference evidence="2 3" key="1">
    <citation type="submission" date="2022-12" db="EMBL/GenBank/DDBJ databases">
        <title>Draft genome sequence of Paenibacillus sp. dW9.</title>
        <authorList>
            <person name="Choi E.-W."/>
            <person name="Kim D.-U."/>
        </authorList>
    </citation>
    <scope>NUCLEOTIDE SEQUENCE [LARGE SCALE GENOMIC DNA]</scope>
    <source>
        <strain evidence="3">dW9</strain>
    </source>
</reference>
<sequence length="44" mass="4949">MGSNKGLKQKMQAMKSESSQAEEHVAYVMPTYQKDKHAPNRPSV</sequence>
<organism evidence="2 3">
    <name type="scientific">Paenibacillus gyeongsangnamensis</name>
    <dbReference type="NCBI Taxonomy" id="3388067"/>
    <lineage>
        <taxon>Bacteria</taxon>
        <taxon>Bacillati</taxon>
        <taxon>Bacillota</taxon>
        <taxon>Bacilli</taxon>
        <taxon>Bacillales</taxon>
        <taxon>Paenibacillaceae</taxon>
        <taxon>Paenibacillus</taxon>
    </lineage>
</organism>
<dbReference type="Proteomes" id="UP001527882">
    <property type="component" value="Unassembled WGS sequence"/>
</dbReference>
<accession>A0ABT4Q5V1</accession>
<name>A0ABT4Q5V1_9BACL</name>
<comment type="caution">
    <text evidence="2">The sequence shown here is derived from an EMBL/GenBank/DDBJ whole genome shotgun (WGS) entry which is preliminary data.</text>
</comment>
<protein>
    <submittedName>
        <fullName evidence="2">Uncharacterized protein</fullName>
    </submittedName>
</protein>
<evidence type="ECO:0000313" key="3">
    <source>
        <dbReference type="Proteomes" id="UP001527882"/>
    </source>
</evidence>
<keyword evidence="3" id="KW-1185">Reference proteome</keyword>
<evidence type="ECO:0000313" key="2">
    <source>
        <dbReference type="EMBL" id="MCZ8512259.1"/>
    </source>
</evidence>
<dbReference type="RefSeq" id="WP_269880675.1">
    <property type="nucleotide sequence ID" value="NZ_JAQAGZ010000004.1"/>
</dbReference>
<feature type="region of interest" description="Disordered" evidence="1">
    <location>
        <begin position="1"/>
        <end position="25"/>
    </location>
</feature>